<accession>A0A2M9ZPS3</accession>
<feature type="transmembrane region" description="Helical" evidence="10">
    <location>
        <begin position="113"/>
        <end position="136"/>
    </location>
</feature>
<dbReference type="InterPro" id="IPR028362">
    <property type="entry name" value="AlgI"/>
</dbReference>
<feature type="transmembrane region" description="Helical" evidence="10">
    <location>
        <begin position="7"/>
        <end position="32"/>
    </location>
</feature>
<gene>
    <name evidence="11" type="ORF">CH360_04410</name>
    <name evidence="12" type="ORF">CH373_07550</name>
</gene>
<dbReference type="OrthoDB" id="9805788at2"/>
<comment type="caution">
    <text evidence="12">The sequence shown here is derived from an EMBL/GenBank/DDBJ whole genome shotgun (WGS) entry which is preliminary data.</text>
</comment>
<dbReference type="PIRSF" id="PIRSF500217">
    <property type="entry name" value="AlgI"/>
    <property type="match status" value="1"/>
</dbReference>
<keyword evidence="4 9" id="KW-0808">Transferase</keyword>
<evidence type="ECO:0000256" key="5">
    <source>
        <dbReference type="ARBA" id="ARBA00022692"/>
    </source>
</evidence>
<evidence type="ECO:0000256" key="1">
    <source>
        <dbReference type="ARBA" id="ARBA00004651"/>
    </source>
</evidence>
<evidence type="ECO:0000313" key="14">
    <source>
        <dbReference type="Proteomes" id="UP000231990"/>
    </source>
</evidence>
<evidence type="ECO:0000313" key="13">
    <source>
        <dbReference type="Proteomes" id="UP000231962"/>
    </source>
</evidence>
<comment type="similarity">
    <text evidence="2 9">Belongs to the membrane-bound acyltransferase family.</text>
</comment>
<feature type="transmembrane region" description="Helical" evidence="10">
    <location>
        <begin position="372"/>
        <end position="389"/>
    </location>
</feature>
<organism evidence="12 14">
    <name type="scientific">Leptospira perolatii</name>
    <dbReference type="NCBI Taxonomy" id="2023191"/>
    <lineage>
        <taxon>Bacteria</taxon>
        <taxon>Pseudomonadati</taxon>
        <taxon>Spirochaetota</taxon>
        <taxon>Spirochaetia</taxon>
        <taxon>Leptospirales</taxon>
        <taxon>Leptospiraceae</taxon>
        <taxon>Leptospira</taxon>
    </lineage>
</organism>
<keyword evidence="6 10" id="KW-1133">Transmembrane helix</keyword>
<dbReference type="PANTHER" id="PTHR13285">
    <property type="entry name" value="ACYLTRANSFERASE"/>
    <property type="match status" value="1"/>
</dbReference>
<evidence type="ECO:0000256" key="7">
    <source>
        <dbReference type="ARBA" id="ARBA00023136"/>
    </source>
</evidence>
<evidence type="ECO:0000256" key="4">
    <source>
        <dbReference type="ARBA" id="ARBA00022679"/>
    </source>
</evidence>
<keyword evidence="3 9" id="KW-1003">Cell membrane</keyword>
<dbReference type="Proteomes" id="UP000231962">
    <property type="component" value="Unassembled WGS sequence"/>
</dbReference>
<dbReference type="GO" id="GO:0016746">
    <property type="term" value="F:acyltransferase activity"/>
    <property type="evidence" value="ECO:0007669"/>
    <property type="project" value="UniProtKB-KW"/>
</dbReference>
<evidence type="ECO:0000256" key="2">
    <source>
        <dbReference type="ARBA" id="ARBA00010323"/>
    </source>
</evidence>
<evidence type="ECO:0000256" key="9">
    <source>
        <dbReference type="PIRNR" id="PIRNR016636"/>
    </source>
</evidence>
<evidence type="ECO:0000256" key="6">
    <source>
        <dbReference type="ARBA" id="ARBA00022989"/>
    </source>
</evidence>
<feature type="transmembrane region" description="Helical" evidence="10">
    <location>
        <begin position="156"/>
        <end position="175"/>
    </location>
</feature>
<dbReference type="PIRSF" id="PIRSF016636">
    <property type="entry name" value="AlgI_DltB"/>
    <property type="match status" value="1"/>
</dbReference>
<name>A0A2M9ZPS3_9LEPT</name>
<keyword evidence="5 10" id="KW-0812">Transmembrane</keyword>
<feature type="transmembrane region" description="Helical" evidence="10">
    <location>
        <begin position="223"/>
        <end position="244"/>
    </location>
</feature>
<reference evidence="13 14" key="1">
    <citation type="submission" date="2017-07" db="EMBL/GenBank/DDBJ databases">
        <title>Leptospira spp. isolated from tropical soils.</title>
        <authorList>
            <person name="Thibeaux R."/>
            <person name="Iraola G."/>
            <person name="Ferres I."/>
            <person name="Bierque E."/>
            <person name="Girault D."/>
            <person name="Soupe-Gilbert M.-E."/>
            <person name="Picardeau M."/>
            <person name="Goarant C."/>
        </authorList>
    </citation>
    <scope>NUCLEOTIDE SEQUENCE [LARGE SCALE GENOMIC DNA]</scope>
    <source>
        <strain evidence="12 14">FH1-B-B1</strain>
        <strain evidence="11 13">FH1-B-C1</strain>
    </source>
</reference>
<protein>
    <recommendedName>
        <fullName evidence="15">Acyltransferase</fullName>
    </recommendedName>
</protein>
<evidence type="ECO:0000313" key="12">
    <source>
        <dbReference type="EMBL" id="PJZ73971.1"/>
    </source>
</evidence>
<evidence type="ECO:0000256" key="8">
    <source>
        <dbReference type="ARBA" id="ARBA00023315"/>
    </source>
</evidence>
<evidence type="ECO:0000256" key="10">
    <source>
        <dbReference type="SAM" id="Phobius"/>
    </source>
</evidence>
<dbReference type="Pfam" id="PF03062">
    <property type="entry name" value="MBOAT"/>
    <property type="match status" value="1"/>
</dbReference>
<dbReference type="AlphaFoldDB" id="A0A2M9ZPS3"/>
<proteinExistence type="inferred from homology"/>
<evidence type="ECO:0000256" key="3">
    <source>
        <dbReference type="ARBA" id="ARBA00022475"/>
    </source>
</evidence>
<dbReference type="Proteomes" id="UP000231990">
    <property type="component" value="Unassembled WGS sequence"/>
</dbReference>
<dbReference type="InterPro" id="IPR024194">
    <property type="entry name" value="Ac/AlaTfrase_AlgI/DltB"/>
</dbReference>
<dbReference type="EMBL" id="NPDZ01000003">
    <property type="protein sequence ID" value="PJZ73971.1"/>
    <property type="molecule type" value="Genomic_DNA"/>
</dbReference>
<dbReference type="GO" id="GO:0005886">
    <property type="term" value="C:plasma membrane"/>
    <property type="evidence" value="ECO:0007669"/>
    <property type="project" value="UniProtKB-SubCell"/>
</dbReference>
<feature type="transmembrane region" description="Helical" evidence="10">
    <location>
        <begin position="81"/>
        <end position="101"/>
    </location>
</feature>
<evidence type="ECO:0000313" key="11">
    <source>
        <dbReference type="EMBL" id="PJZ70763.1"/>
    </source>
</evidence>
<dbReference type="GO" id="GO:0042121">
    <property type="term" value="P:alginic acid biosynthetic process"/>
    <property type="evidence" value="ECO:0007669"/>
    <property type="project" value="InterPro"/>
</dbReference>
<dbReference type="InterPro" id="IPR004299">
    <property type="entry name" value="MBOAT_fam"/>
</dbReference>
<sequence>MNFTTPLYFLFFVTLFLFRWILPAFSFFPRWIPFPFLLIGSYYFYLSWDPRFGLLIFGTTLLDYSVGRGMEKVGEGRLRKFLLSISLVGNLCVLGFFKYFHFFVDSGIAVFSAFGWSISPPLLRVILPVGISFYTFQSLSYTIDVYRRQIEAERSFWKYALFLSFFPQLVAGPIVAAREFLPQLKNWVQWREMDIRSGIVLILIGTWKKAVLADNISILSDTLYDYPHLVSSLFAWLGSISYALQIYFDFSGYSDIAIGSAILLGFRLPENFRMPYLSGSFSEFWRRWHISLSSWLRDYLYIPLGGNRHGESRTYFNLIVTMVLGGLWHGASWNFVAWGSAHGLLLGIERAFRSFDFFSRDMFRIFRRLFKGFYQLFVLTSIVLIWVFFRSPDWATTWVVFGKLIGTKPEGFDPNTLQIRIFSLCFLLFIFATWIGHKEEAKGSFKAWYENLSVWSFSVLASAGGILAVLLSAKTKPFLYFVF</sequence>
<keyword evidence="13" id="KW-1185">Reference proteome</keyword>
<dbReference type="EMBL" id="NPDY01000002">
    <property type="protein sequence ID" value="PJZ70763.1"/>
    <property type="molecule type" value="Genomic_DNA"/>
</dbReference>
<feature type="transmembrane region" description="Helical" evidence="10">
    <location>
        <begin position="335"/>
        <end position="352"/>
    </location>
</feature>
<dbReference type="RefSeq" id="WP_100712768.1">
    <property type="nucleotide sequence ID" value="NZ_NPDY01000002.1"/>
</dbReference>
<keyword evidence="7 9" id="KW-0472">Membrane</keyword>
<comment type="subcellular location">
    <subcellularLocation>
        <location evidence="1">Cell membrane</location>
        <topology evidence="1">Multi-pass membrane protein</topology>
    </subcellularLocation>
</comment>
<feature type="transmembrane region" description="Helical" evidence="10">
    <location>
        <begin position="417"/>
        <end position="436"/>
    </location>
</feature>
<dbReference type="PANTHER" id="PTHR13285:SF23">
    <property type="entry name" value="TEICHOIC ACID D-ALANYLTRANSFERASE"/>
    <property type="match status" value="1"/>
</dbReference>
<feature type="transmembrane region" description="Helical" evidence="10">
    <location>
        <begin position="448"/>
        <end position="473"/>
    </location>
</feature>
<keyword evidence="8 9" id="KW-0012">Acyltransferase</keyword>
<feature type="transmembrane region" description="Helical" evidence="10">
    <location>
        <begin position="195"/>
        <end position="211"/>
    </location>
</feature>
<evidence type="ECO:0008006" key="15">
    <source>
        <dbReference type="Google" id="ProtNLM"/>
    </source>
</evidence>
<dbReference type="InterPro" id="IPR051085">
    <property type="entry name" value="MB_O-acyltransferase"/>
</dbReference>